<keyword evidence="3" id="KW-1185">Reference proteome</keyword>
<organism evidence="2 3">
    <name type="scientific">Escallonia rubra</name>
    <dbReference type="NCBI Taxonomy" id="112253"/>
    <lineage>
        <taxon>Eukaryota</taxon>
        <taxon>Viridiplantae</taxon>
        <taxon>Streptophyta</taxon>
        <taxon>Embryophyta</taxon>
        <taxon>Tracheophyta</taxon>
        <taxon>Spermatophyta</taxon>
        <taxon>Magnoliopsida</taxon>
        <taxon>eudicotyledons</taxon>
        <taxon>Gunneridae</taxon>
        <taxon>Pentapetalae</taxon>
        <taxon>asterids</taxon>
        <taxon>campanulids</taxon>
        <taxon>Escalloniales</taxon>
        <taxon>Escalloniaceae</taxon>
        <taxon>Escallonia</taxon>
    </lineage>
</organism>
<feature type="domain" description="DUF7054" evidence="1">
    <location>
        <begin position="23"/>
        <end position="57"/>
    </location>
</feature>
<gene>
    <name evidence="2" type="ORF">RJ640_010932</name>
</gene>
<reference evidence="2" key="1">
    <citation type="submission" date="2022-12" db="EMBL/GenBank/DDBJ databases">
        <title>Draft genome assemblies for two species of Escallonia (Escalloniales).</title>
        <authorList>
            <person name="Chanderbali A."/>
            <person name="Dervinis C."/>
            <person name="Anghel I."/>
            <person name="Soltis D."/>
            <person name="Soltis P."/>
            <person name="Zapata F."/>
        </authorList>
    </citation>
    <scope>NUCLEOTIDE SEQUENCE</scope>
    <source>
        <strain evidence="2">UCBG92.1500</strain>
        <tissue evidence="2">Leaf</tissue>
    </source>
</reference>
<dbReference type="InterPro" id="IPR055482">
    <property type="entry name" value="DUF7054"/>
</dbReference>
<proteinExistence type="predicted"/>
<accession>A0AA88RD90</accession>
<dbReference type="AlphaFoldDB" id="A0AA88RD90"/>
<protein>
    <recommendedName>
        <fullName evidence="1">DUF7054 domain-containing protein</fullName>
    </recommendedName>
</protein>
<dbReference type="PANTHER" id="PTHR33270">
    <property type="entry name" value="BNAC05G50380D PROTEIN"/>
    <property type="match status" value="1"/>
</dbReference>
<evidence type="ECO:0000259" key="1">
    <source>
        <dbReference type="Pfam" id="PF23156"/>
    </source>
</evidence>
<dbReference type="InterPro" id="IPR040358">
    <property type="entry name" value="At4g22758-like"/>
</dbReference>
<comment type="caution">
    <text evidence="2">The sequence shown here is derived from an EMBL/GenBank/DDBJ whole genome shotgun (WGS) entry which is preliminary data.</text>
</comment>
<dbReference type="Proteomes" id="UP001187471">
    <property type="component" value="Unassembled WGS sequence"/>
</dbReference>
<dbReference type="Pfam" id="PF23156">
    <property type="entry name" value="DUF7054"/>
    <property type="match status" value="1"/>
</dbReference>
<sequence>MKRSTVSEKQKRKSNENENAKIGRFLITVNVLGSAGPIRFVVSEDDSVAAVIGTALKLLEINCCVLNDGSLIIWDLVAALALSESIGLCGGRNFVLCKKQSNPQMTEARSEMVGRKGSSSSSWKAWLNKSFHLRVLSH</sequence>
<evidence type="ECO:0000313" key="2">
    <source>
        <dbReference type="EMBL" id="KAK2986707.1"/>
    </source>
</evidence>
<name>A0AA88RD90_9ASTE</name>
<dbReference type="PANTHER" id="PTHR33270:SF5">
    <property type="entry name" value="GB|AAC00605.1"/>
    <property type="match status" value="1"/>
</dbReference>
<dbReference type="EMBL" id="JAVXUO010001034">
    <property type="protein sequence ID" value="KAK2986707.1"/>
    <property type="molecule type" value="Genomic_DNA"/>
</dbReference>
<evidence type="ECO:0000313" key="3">
    <source>
        <dbReference type="Proteomes" id="UP001187471"/>
    </source>
</evidence>